<dbReference type="InterPro" id="IPR010281">
    <property type="entry name" value="DUF885"/>
</dbReference>
<dbReference type="AlphaFoldDB" id="A0A8J4PP31"/>
<keyword evidence="1" id="KW-1133">Transmembrane helix</keyword>
<keyword evidence="1" id="KW-0812">Transmembrane</keyword>
<dbReference type="OrthoDB" id="5959877at2759"/>
<keyword evidence="1" id="KW-0472">Membrane</keyword>
<feature type="transmembrane region" description="Helical" evidence="1">
    <location>
        <begin position="20"/>
        <end position="44"/>
    </location>
</feature>
<evidence type="ECO:0000313" key="3">
    <source>
        <dbReference type="Proteomes" id="UP000695562"/>
    </source>
</evidence>
<keyword evidence="3" id="KW-1185">Reference proteome</keyword>
<accession>A0A8J4PP31</accession>
<feature type="transmembrane region" description="Helical" evidence="1">
    <location>
        <begin position="56"/>
        <end position="76"/>
    </location>
</feature>
<reference evidence="2" key="1">
    <citation type="submission" date="2020-01" db="EMBL/GenBank/DDBJ databases">
        <title>Development of genomics and gene disruption for Polysphondylium violaceum indicates a role for the polyketide synthase stlB in stalk morphogenesis.</title>
        <authorList>
            <person name="Narita B."/>
            <person name="Kawabe Y."/>
            <person name="Kin K."/>
            <person name="Saito T."/>
            <person name="Gibbs R."/>
            <person name="Kuspa A."/>
            <person name="Muzny D."/>
            <person name="Queller D."/>
            <person name="Richards S."/>
            <person name="Strassman J."/>
            <person name="Sucgang R."/>
            <person name="Worley K."/>
            <person name="Schaap P."/>
        </authorList>
    </citation>
    <scope>NUCLEOTIDE SEQUENCE</scope>
    <source>
        <strain evidence="2">QSvi11</strain>
    </source>
</reference>
<dbReference type="PANTHER" id="PTHR33361:SF2">
    <property type="entry name" value="DUF885 DOMAIN-CONTAINING PROTEIN"/>
    <property type="match status" value="1"/>
</dbReference>
<dbReference type="Proteomes" id="UP000695562">
    <property type="component" value="Unassembled WGS sequence"/>
</dbReference>
<dbReference type="PANTHER" id="PTHR33361">
    <property type="entry name" value="GLR0591 PROTEIN"/>
    <property type="match status" value="1"/>
</dbReference>
<protein>
    <recommendedName>
        <fullName evidence="4">DUF885 domain-containing protein</fullName>
    </recommendedName>
</protein>
<evidence type="ECO:0008006" key="4">
    <source>
        <dbReference type="Google" id="ProtNLM"/>
    </source>
</evidence>
<organism evidence="2 3">
    <name type="scientific">Polysphondylium violaceum</name>
    <dbReference type="NCBI Taxonomy" id="133409"/>
    <lineage>
        <taxon>Eukaryota</taxon>
        <taxon>Amoebozoa</taxon>
        <taxon>Evosea</taxon>
        <taxon>Eumycetozoa</taxon>
        <taxon>Dictyostelia</taxon>
        <taxon>Dictyosteliales</taxon>
        <taxon>Dictyosteliaceae</taxon>
        <taxon>Polysphondylium</taxon>
    </lineage>
</organism>
<dbReference type="EMBL" id="AJWJ01000414">
    <property type="protein sequence ID" value="KAF2071088.1"/>
    <property type="molecule type" value="Genomic_DNA"/>
</dbReference>
<evidence type="ECO:0000313" key="2">
    <source>
        <dbReference type="EMBL" id="KAF2071088.1"/>
    </source>
</evidence>
<sequence length="657" mass="75804">MVVKKIIDSILIRFGIVSSLKFLILPLVFVLYNYVLVPLVLALIDIPRNYVDASNMFVFYILFVNVYGTPWTIAIFSGRMLTSIVENQYFLLTQLRVFDKYGITCANSEVNDLSPKQIQKNHIVARKQLNTLVSMEKEYGNRVAYLTMKDFLVKLDQAYFLKLYPDPLYLIYPTVYSVNHFMGAQLALIDALNKQQINSVTDANNFITRVTKADQYINGLILDLESRLADKLIPPVFVIDLSIGQIREKVLNKFENSDDYFLIKKLNDDLKVLEESNKMSLAVAKGLTAKLNKAIDEHLLPSYSRLEQYLLALKTQTPEGDGLWRVPNGEVIYNYLISYHTNTQMTAEEIHEIGKEEVRKVKQEILDLFRDEFPEIETDFGPTIKKLSNDPRYQFQEGDQGRQEIIDYYKQIIEDVQVGIEEYFEKTPTARCTVERVPFYKEAESAPAFYTPAPLDRTKDAIFYVNLRDTTAHTKAGAKDLCYHEAIPGHHFQISLSQEMKSIDIFRRMMIFTAYAEGWALYTERLADECGWYKDKYERLGFLTAEMWRSLRLVIDTGIHSAKYKWSRQQAIDYLSDNSALNEKDVVSEVERYIVMPGQACAYKIGQLKIVELREKAKSILGEKFKLKEFHSAVLHSGALPLSILELVINSWIDSKK</sequence>
<name>A0A8J4PP31_9MYCE</name>
<gene>
    <name evidence="2" type="ORF">CYY_007592</name>
</gene>
<comment type="caution">
    <text evidence="2">The sequence shown here is derived from an EMBL/GenBank/DDBJ whole genome shotgun (WGS) entry which is preliminary data.</text>
</comment>
<dbReference type="Pfam" id="PF05960">
    <property type="entry name" value="DUF885"/>
    <property type="match status" value="1"/>
</dbReference>
<evidence type="ECO:0000256" key="1">
    <source>
        <dbReference type="SAM" id="Phobius"/>
    </source>
</evidence>
<proteinExistence type="predicted"/>